<keyword evidence="2" id="KW-1185">Reference proteome</keyword>
<gene>
    <name evidence="1" type="ordered locus">VIT_13s0064g00310</name>
</gene>
<organism evidence="1 2">
    <name type="scientific">Vitis vinifera</name>
    <name type="common">Grape</name>
    <dbReference type="NCBI Taxonomy" id="29760"/>
    <lineage>
        <taxon>Eukaryota</taxon>
        <taxon>Viridiplantae</taxon>
        <taxon>Streptophyta</taxon>
        <taxon>Embryophyta</taxon>
        <taxon>Tracheophyta</taxon>
        <taxon>Spermatophyta</taxon>
        <taxon>Magnoliopsida</taxon>
        <taxon>eudicotyledons</taxon>
        <taxon>Gunneridae</taxon>
        <taxon>Pentapetalae</taxon>
        <taxon>rosids</taxon>
        <taxon>Vitales</taxon>
        <taxon>Vitaceae</taxon>
        <taxon>Viteae</taxon>
        <taxon>Vitis</taxon>
    </lineage>
</organism>
<proteinExistence type="predicted"/>
<dbReference type="Proteomes" id="UP000009183">
    <property type="component" value="Chromosome 13"/>
</dbReference>
<dbReference type="AlphaFoldDB" id="F6HBD4"/>
<dbReference type="EMBL" id="FN595509">
    <property type="protein sequence ID" value="CCB49536.1"/>
    <property type="molecule type" value="Genomic_DNA"/>
</dbReference>
<dbReference type="HOGENOM" id="CLU_3261568_0_0_1"/>
<protein>
    <submittedName>
        <fullName evidence="1">Uncharacterized protein</fullName>
    </submittedName>
</protein>
<accession>F6HBD4</accession>
<evidence type="ECO:0000313" key="2">
    <source>
        <dbReference type="Proteomes" id="UP000009183"/>
    </source>
</evidence>
<reference evidence="2" key="1">
    <citation type="journal article" date="2007" name="Nature">
        <title>The grapevine genome sequence suggests ancestral hexaploidization in major angiosperm phyla.</title>
        <authorList>
            <consortium name="The French-Italian Public Consortium for Grapevine Genome Characterization."/>
            <person name="Jaillon O."/>
            <person name="Aury J.-M."/>
            <person name="Noel B."/>
            <person name="Policriti A."/>
            <person name="Clepet C."/>
            <person name="Casagrande A."/>
            <person name="Choisne N."/>
            <person name="Aubourg S."/>
            <person name="Vitulo N."/>
            <person name="Jubin C."/>
            <person name="Vezzi A."/>
            <person name="Legeai F."/>
            <person name="Hugueney P."/>
            <person name="Dasilva C."/>
            <person name="Horner D."/>
            <person name="Mica E."/>
            <person name="Jublot D."/>
            <person name="Poulain J."/>
            <person name="Bruyere C."/>
            <person name="Billault A."/>
            <person name="Segurens B."/>
            <person name="Gouyvenoux M."/>
            <person name="Ugarte E."/>
            <person name="Cattonaro F."/>
            <person name="Anthouard V."/>
            <person name="Vico V."/>
            <person name="Del Fabbro C."/>
            <person name="Alaux M."/>
            <person name="Di Gaspero G."/>
            <person name="Dumas V."/>
            <person name="Felice N."/>
            <person name="Paillard S."/>
            <person name="Juman I."/>
            <person name="Moroldo M."/>
            <person name="Scalabrin S."/>
            <person name="Canaguier A."/>
            <person name="Le Clainche I."/>
            <person name="Malacrida G."/>
            <person name="Durand E."/>
            <person name="Pesole G."/>
            <person name="Laucou V."/>
            <person name="Chatelet P."/>
            <person name="Merdinoglu D."/>
            <person name="Delledonne M."/>
            <person name="Pezzotti M."/>
            <person name="Lecharny A."/>
            <person name="Scarpelli C."/>
            <person name="Artiguenave F."/>
            <person name="Pe M.E."/>
            <person name="Valle G."/>
            <person name="Morgante M."/>
            <person name="Caboche M."/>
            <person name="Adam-Blondon A.-F."/>
            <person name="Weissenbach J."/>
            <person name="Quetier F."/>
            <person name="Wincker P."/>
        </authorList>
    </citation>
    <scope>NUCLEOTIDE SEQUENCE [LARGE SCALE GENOMIC DNA]</scope>
    <source>
        <strain evidence="2">cv. Pinot noir / PN40024</strain>
    </source>
</reference>
<dbReference type="InParanoid" id="F6HBD4"/>
<dbReference type="PaxDb" id="29760-VIT_13s0064g00310.t01"/>
<sequence>MKIQCWRRLLLHSLKTQNLRMEWADTKGSSLKGNIGQGIVQN</sequence>
<name>F6HBD4_VITVI</name>
<evidence type="ECO:0000313" key="1">
    <source>
        <dbReference type="EMBL" id="CCB49536.1"/>
    </source>
</evidence>